<dbReference type="InterPro" id="IPR002925">
    <property type="entry name" value="Dienelactn_hydro"/>
</dbReference>
<feature type="region of interest" description="Disordered" evidence="1">
    <location>
        <begin position="1"/>
        <end position="21"/>
    </location>
</feature>
<dbReference type="SUPFAM" id="SSF53474">
    <property type="entry name" value="alpha/beta-Hydrolases"/>
    <property type="match status" value="1"/>
</dbReference>
<dbReference type="EMBL" id="GL945435">
    <property type="protein sequence ID" value="EGO23654.1"/>
    <property type="molecule type" value="Genomic_DNA"/>
</dbReference>
<dbReference type="RefSeq" id="XP_007319416.1">
    <property type="nucleotide sequence ID" value="XM_007319354.1"/>
</dbReference>
<reference evidence="3" key="1">
    <citation type="submission" date="2011-04" db="EMBL/GenBank/DDBJ databases">
        <title>Evolution of plant cell wall degrading machinery underlies the functional diversity of forest fungi.</title>
        <authorList>
            <consortium name="US DOE Joint Genome Institute (JGI-PGF)"/>
            <person name="Eastwood D.C."/>
            <person name="Floudas D."/>
            <person name="Binder M."/>
            <person name="Majcherczyk A."/>
            <person name="Schneider P."/>
            <person name="Aerts A."/>
            <person name="Asiegbu F.O."/>
            <person name="Baker S.E."/>
            <person name="Barry K."/>
            <person name="Bendiksby M."/>
            <person name="Blumentritt M."/>
            <person name="Coutinho P.M."/>
            <person name="Cullen D."/>
            <person name="Cullen D."/>
            <person name="Gathman A."/>
            <person name="Goodell B."/>
            <person name="Henrissat B."/>
            <person name="Ihrmark K."/>
            <person name="Kauserud H."/>
            <person name="Kohler A."/>
            <person name="LaButti K."/>
            <person name="Lapidus A."/>
            <person name="Lavin J.L."/>
            <person name="Lee Y.-H."/>
            <person name="Lindquist E."/>
            <person name="Lilly W."/>
            <person name="Lucas S."/>
            <person name="Morin E."/>
            <person name="Murat C."/>
            <person name="Oguiza J.A."/>
            <person name="Park J."/>
            <person name="Pisabarro A.G."/>
            <person name="Riley R."/>
            <person name="Rosling A."/>
            <person name="Salamov A."/>
            <person name="Schmidt O."/>
            <person name="Schmutz J."/>
            <person name="Skrede I."/>
            <person name="Stenlid J."/>
            <person name="Wiebenga A."/>
            <person name="Xie X."/>
            <person name="Kues U."/>
            <person name="Hibbett D.S."/>
            <person name="Hoffmeister D."/>
            <person name="Hogberg N."/>
            <person name="Martin F."/>
            <person name="Grigoriev I.V."/>
            <person name="Watkinson S.C."/>
        </authorList>
    </citation>
    <scope>NUCLEOTIDE SEQUENCE</scope>
    <source>
        <strain evidence="3">S7.9</strain>
    </source>
</reference>
<dbReference type="OrthoDB" id="10019231at2759"/>
<dbReference type="KEGG" id="sla:SERLADRAFT_438964"/>
<evidence type="ECO:0000256" key="1">
    <source>
        <dbReference type="SAM" id="MobiDB-lite"/>
    </source>
</evidence>
<dbReference type="Pfam" id="PF01738">
    <property type="entry name" value="DLH"/>
    <property type="match status" value="1"/>
</dbReference>
<dbReference type="GO" id="GO:0016787">
    <property type="term" value="F:hydrolase activity"/>
    <property type="evidence" value="ECO:0007669"/>
    <property type="project" value="InterPro"/>
</dbReference>
<organism>
    <name type="scientific">Serpula lacrymans var. lacrymans (strain S7.9)</name>
    <name type="common">Dry rot fungus</name>
    <dbReference type="NCBI Taxonomy" id="578457"/>
    <lineage>
        <taxon>Eukaryota</taxon>
        <taxon>Fungi</taxon>
        <taxon>Dikarya</taxon>
        <taxon>Basidiomycota</taxon>
        <taxon>Agaricomycotina</taxon>
        <taxon>Agaricomycetes</taxon>
        <taxon>Agaricomycetidae</taxon>
        <taxon>Boletales</taxon>
        <taxon>Coniophorineae</taxon>
        <taxon>Serpulaceae</taxon>
        <taxon>Serpula</taxon>
    </lineage>
</organism>
<dbReference type="PANTHER" id="PTHR17630:SF44">
    <property type="entry name" value="PROTEIN AIM2"/>
    <property type="match status" value="1"/>
</dbReference>
<protein>
    <recommendedName>
        <fullName evidence="2">Dienelactone hydrolase domain-containing protein</fullName>
    </recommendedName>
</protein>
<evidence type="ECO:0000259" key="2">
    <source>
        <dbReference type="Pfam" id="PF01738"/>
    </source>
</evidence>
<feature type="compositionally biased region" description="Polar residues" evidence="1">
    <location>
        <begin position="1"/>
        <end position="11"/>
    </location>
</feature>
<gene>
    <name evidence="3" type="ORF">SERLADRAFT_438964</name>
</gene>
<dbReference type="GeneID" id="18815121"/>
<dbReference type="PANTHER" id="PTHR17630">
    <property type="entry name" value="DIENELACTONE HYDROLASE"/>
    <property type="match status" value="1"/>
</dbReference>
<accession>F8NYI3</accession>
<dbReference type="Proteomes" id="UP000008064">
    <property type="component" value="Unassembled WGS sequence"/>
</dbReference>
<dbReference type="InterPro" id="IPR029058">
    <property type="entry name" value="AB_hydrolase_fold"/>
</dbReference>
<dbReference type="HOGENOM" id="CLU_054590_2_0_1"/>
<evidence type="ECO:0000313" key="3">
    <source>
        <dbReference type="EMBL" id="EGO23654.1"/>
    </source>
</evidence>
<name>F8NYI3_SERL9</name>
<proteinExistence type="predicted"/>
<feature type="domain" description="Dienelactone hydrolase" evidence="2">
    <location>
        <begin position="53"/>
        <end position="287"/>
    </location>
</feature>
<dbReference type="Gene3D" id="3.40.50.1820">
    <property type="entry name" value="alpha/beta hydrolase"/>
    <property type="match status" value="1"/>
</dbReference>
<dbReference type="AlphaFoldDB" id="F8NYI3"/>
<sequence>MTSLFRSAYKQQSERKAQSTMSCDHCTKGSLLPGDPTGAISDIDSAYLAPGPDNADNANNRAIVLLTDAFGLPLKNSKIIADTLSKQLACDVWVPDIFNGYPLLPVEGMVELMPDRAGVQMSLWNKFKLVFKFLPRIPAFYRSRPAVVDARTIQFVNKIREQKKYDKIGAVGYCYGGSIAARVGSANVLDSIVICHPGPLSDAQINAINIPAAWALAEEDMGISLEMCNQFEALFAAREGKDNYVEYEFVDYKGTAHGFAARPNLSIPNVKEGFEKAIEQTIAWFDKTIPGQA</sequence>